<sequence length="222" mass="24439">MAVEIKEKTSDGRIRIKGTLQPGQKTTASFGFGSKAVLVNLGQREAKVDVNISGGAGLGMGYAPAQPSRLAASPPRLFGSDLSPASANDWRGTLTYRDYGTGKSVRLNTAMRGQMPRADQLILAFDYEEPNKSHVFGADTLAVGSDGTRLRWDGTDFVVIARQRLPDQTLRLVLEGQGRDDDQPATIRKTLTLSPRQFTLQKEVRYESGTAFFQRHQYQFAR</sequence>
<protein>
    <submittedName>
        <fullName evidence="1">Uncharacterized protein</fullName>
    </submittedName>
</protein>
<name>A0ABQ2AD63_9BACT</name>
<comment type="caution">
    <text evidence="1">The sequence shown here is derived from an EMBL/GenBank/DDBJ whole genome shotgun (WGS) entry which is preliminary data.</text>
</comment>
<proteinExistence type="predicted"/>
<accession>A0ABQ2AD63</accession>
<reference evidence="2" key="1">
    <citation type="journal article" date="2019" name="Int. J. Syst. Evol. Microbiol.">
        <title>The Global Catalogue of Microorganisms (GCM) 10K type strain sequencing project: providing services to taxonomists for standard genome sequencing and annotation.</title>
        <authorList>
            <consortium name="The Broad Institute Genomics Platform"/>
            <consortium name="The Broad Institute Genome Sequencing Center for Infectious Disease"/>
            <person name="Wu L."/>
            <person name="Ma J."/>
        </authorList>
    </citation>
    <scope>NUCLEOTIDE SEQUENCE [LARGE SCALE GENOMIC DNA]</scope>
    <source>
        <strain evidence="2">CGMCC 1.14966</strain>
    </source>
</reference>
<keyword evidence="2" id="KW-1185">Reference proteome</keyword>
<evidence type="ECO:0000313" key="1">
    <source>
        <dbReference type="EMBL" id="GGH89761.1"/>
    </source>
</evidence>
<dbReference type="Proteomes" id="UP000637774">
    <property type="component" value="Unassembled WGS sequence"/>
</dbReference>
<evidence type="ECO:0000313" key="2">
    <source>
        <dbReference type="Proteomes" id="UP000637774"/>
    </source>
</evidence>
<organism evidence="1 2">
    <name type="scientific">Hymenobacter frigidus</name>
    <dbReference type="NCBI Taxonomy" id="1524095"/>
    <lineage>
        <taxon>Bacteria</taxon>
        <taxon>Pseudomonadati</taxon>
        <taxon>Bacteroidota</taxon>
        <taxon>Cytophagia</taxon>
        <taxon>Cytophagales</taxon>
        <taxon>Hymenobacteraceae</taxon>
        <taxon>Hymenobacter</taxon>
    </lineage>
</organism>
<dbReference type="RefSeq" id="WP_188563307.1">
    <property type="nucleotide sequence ID" value="NZ_BMGY01000045.1"/>
</dbReference>
<dbReference type="EMBL" id="BMGY01000045">
    <property type="protein sequence ID" value="GGH89761.1"/>
    <property type="molecule type" value="Genomic_DNA"/>
</dbReference>
<gene>
    <name evidence="1" type="ORF">GCM10011495_34100</name>
</gene>